<gene>
    <name evidence="1" type="ORF">ECXG_01958</name>
</gene>
<dbReference type="Proteomes" id="UP000193942">
    <property type="component" value="Unassembled WGS sequence"/>
</dbReference>
<proteinExistence type="predicted"/>
<organism evidence="1 2">
    <name type="scientific">Escherichia coli TA447</name>
    <dbReference type="NCBI Taxonomy" id="656447"/>
    <lineage>
        <taxon>Bacteria</taxon>
        <taxon>Pseudomonadati</taxon>
        <taxon>Pseudomonadota</taxon>
        <taxon>Gammaproteobacteria</taxon>
        <taxon>Enterobacterales</taxon>
        <taxon>Enterobacteriaceae</taxon>
        <taxon>Escherichia</taxon>
    </lineage>
</organism>
<sequence>MTNAFLSVARQKAITAGYPVVDTDDKCKLA</sequence>
<name>A0A1X3J3D8_ECOLX</name>
<accession>A0A1X3J3D8</accession>
<comment type="caution">
    <text evidence="1">The sequence shown here is derived from an EMBL/GenBank/DDBJ whole genome shotgun (WGS) entry which is preliminary data.</text>
</comment>
<evidence type="ECO:0000313" key="2">
    <source>
        <dbReference type="Proteomes" id="UP000193942"/>
    </source>
</evidence>
<evidence type="ECO:0000313" key="1">
    <source>
        <dbReference type="EMBL" id="OSK95417.1"/>
    </source>
</evidence>
<protein>
    <submittedName>
        <fullName evidence="1">Uncharacterized protein</fullName>
    </submittedName>
</protein>
<dbReference type="EMBL" id="ADIZ01000015">
    <property type="protein sequence ID" value="OSK95417.1"/>
    <property type="molecule type" value="Genomic_DNA"/>
</dbReference>
<dbReference type="AlphaFoldDB" id="A0A1X3J3D8"/>
<reference evidence="1 2" key="1">
    <citation type="submission" date="2010-04" db="EMBL/GenBank/DDBJ databases">
        <title>The Genome Sequence of Escherichia coli TA447.</title>
        <authorList>
            <consortium name="The Broad Institute Genome Sequencing Platform"/>
            <consortium name="The Broad Institute Genome Sequencing Center for Infectious Disease"/>
            <person name="Feldgarden M."/>
            <person name="Gordon D.M."/>
            <person name="Johnson J.R."/>
            <person name="Johnston B.D."/>
            <person name="Young S."/>
            <person name="Zeng Q."/>
            <person name="Koehrsen M."/>
            <person name="Alvarado L."/>
            <person name="Berlin A.M."/>
            <person name="Borenstein D."/>
            <person name="Chapman S.B."/>
            <person name="Chen Z."/>
            <person name="Engels R."/>
            <person name="Freedman E."/>
            <person name="Gellesch M."/>
            <person name="Goldberg J."/>
            <person name="Griggs A."/>
            <person name="Gujja S."/>
            <person name="Heilman E.R."/>
            <person name="Heiman D.I."/>
            <person name="Hepburn T.A."/>
            <person name="Howarth C."/>
            <person name="Jen D."/>
            <person name="Larson L."/>
            <person name="Mehta T."/>
            <person name="Park D."/>
            <person name="Pearson M."/>
            <person name="Richards J."/>
            <person name="Roberts A."/>
            <person name="Saif S."/>
            <person name="Shea T.D."/>
            <person name="Shenoy N."/>
            <person name="Sisk P."/>
            <person name="Stolte C."/>
            <person name="Sykes S.N."/>
            <person name="Walk T."/>
            <person name="White J."/>
            <person name="Yandava C."/>
            <person name="Haas B."/>
            <person name="Henn M.R."/>
            <person name="Nusbaum C."/>
            <person name="Birren B."/>
        </authorList>
    </citation>
    <scope>NUCLEOTIDE SEQUENCE [LARGE SCALE GENOMIC DNA]</scope>
    <source>
        <strain evidence="1 2">TA447</strain>
    </source>
</reference>